<name>A0ABQ3IZU4_9PSEU</name>
<accession>A0ABQ3IZU4</accession>
<sequence>MRDDGRDGGRRVLADRAHRRVDQGVHQLALALAGLADHDHPQLLVEQLRSASADAVEEIRTPLGGADVGGVVQYVEPGRCKHAEECAVS</sequence>
<comment type="caution">
    <text evidence="1">The sequence shown here is derived from an EMBL/GenBank/DDBJ whole genome shotgun (WGS) entry which is preliminary data.</text>
</comment>
<keyword evidence="2" id="KW-1185">Reference proteome</keyword>
<organism evidence="1 2">
    <name type="scientific">Amycolatopsis deserti</name>
    <dbReference type="NCBI Taxonomy" id="185696"/>
    <lineage>
        <taxon>Bacteria</taxon>
        <taxon>Bacillati</taxon>
        <taxon>Actinomycetota</taxon>
        <taxon>Actinomycetes</taxon>
        <taxon>Pseudonocardiales</taxon>
        <taxon>Pseudonocardiaceae</taxon>
        <taxon>Amycolatopsis</taxon>
    </lineage>
</organism>
<evidence type="ECO:0000313" key="2">
    <source>
        <dbReference type="Proteomes" id="UP000605897"/>
    </source>
</evidence>
<gene>
    <name evidence="1" type="ORF">GCM10017786_35720</name>
</gene>
<proteinExistence type="predicted"/>
<dbReference type="EMBL" id="BNAU01000003">
    <property type="protein sequence ID" value="GHE99433.1"/>
    <property type="molecule type" value="Genomic_DNA"/>
</dbReference>
<reference evidence="2" key="1">
    <citation type="journal article" date="2019" name="Int. J. Syst. Evol. Microbiol.">
        <title>The Global Catalogue of Microorganisms (GCM) 10K type strain sequencing project: providing services to taxonomists for standard genome sequencing and annotation.</title>
        <authorList>
            <consortium name="The Broad Institute Genomics Platform"/>
            <consortium name="The Broad Institute Genome Sequencing Center for Infectious Disease"/>
            <person name="Wu L."/>
            <person name="Ma J."/>
        </authorList>
    </citation>
    <scope>NUCLEOTIDE SEQUENCE [LARGE SCALE GENOMIC DNA]</scope>
    <source>
        <strain evidence="2">CGMCC 4.7677</strain>
    </source>
</reference>
<dbReference type="Proteomes" id="UP000605897">
    <property type="component" value="Unassembled WGS sequence"/>
</dbReference>
<protein>
    <submittedName>
        <fullName evidence="1">Uncharacterized protein</fullName>
    </submittedName>
</protein>
<evidence type="ECO:0000313" key="1">
    <source>
        <dbReference type="EMBL" id="GHE99433.1"/>
    </source>
</evidence>